<sequence length="95" mass="10895">KVELHLQILPVKKQLLKANTAKSNSLILRMKTLSNPLATIYNSTSSQTTNLQDKNKDSFTLVFSKQKPKNWQKATVLQENSDSLKNSYEIRRSPY</sequence>
<accession>A0ACA9NYG8</accession>
<gene>
    <name evidence="1" type="ORF">SPELUC_LOCUS10229</name>
</gene>
<comment type="caution">
    <text evidence="1">The sequence shown here is derived from an EMBL/GenBank/DDBJ whole genome shotgun (WGS) entry which is preliminary data.</text>
</comment>
<evidence type="ECO:0000313" key="2">
    <source>
        <dbReference type="Proteomes" id="UP000789366"/>
    </source>
</evidence>
<protein>
    <submittedName>
        <fullName evidence="1">2628_t:CDS:1</fullName>
    </submittedName>
</protein>
<reference evidence="1" key="1">
    <citation type="submission" date="2021-06" db="EMBL/GenBank/DDBJ databases">
        <authorList>
            <person name="Kallberg Y."/>
            <person name="Tangrot J."/>
            <person name="Rosling A."/>
        </authorList>
    </citation>
    <scope>NUCLEOTIDE SEQUENCE</scope>
    <source>
        <strain evidence="1">28 12/20/2015</strain>
    </source>
</reference>
<name>A0ACA9NYG8_9GLOM</name>
<proteinExistence type="predicted"/>
<feature type="non-terminal residue" evidence="1">
    <location>
        <position position="1"/>
    </location>
</feature>
<keyword evidence="2" id="KW-1185">Reference proteome</keyword>
<organism evidence="1 2">
    <name type="scientific">Cetraspora pellucida</name>
    <dbReference type="NCBI Taxonomy" id="1433469"/>
    <lineage>
        <taxon>Eukaryota</taxon>
        <taxon>Fungi</taxon>
        <taxon>Fungi incertae sedis</taxon>
        <taxon>Mucoromycota</taxon>
        <taxon>Glomeromycotina</taxon>
        <taxon>Glomeromycetes</taxon>
        <taxon>Diversisporales</taxon>
        <taxon>Gigasporaceae</taxon>
        <taxon>Cetraspora</taxon>
    </lineage>
</organism>
<dbReference type="Proteomes" id="UP000789366">
    <property type="component" value="Unassembled WGS sequence"/>
</dbReference>
<evidence type="ECO:0000313" key="1">
    <source>
        <dbReference type="EMBL" id="CAG8682421.1"/>
    </source>
</evidence>
<dbReference type="EMBL" id="CAJVPW010018581">
    <property type="protein sequence ID" value="CAG8682421.1"/>
    <property type="molecule type" value="Genomic_DNA"/>
</dbReference>